<evidence type="ECO:0000313" key="14">
    <source>
        <dbReference type="EMBL" id="MCV7423346.1"/>
    </source>
</evidence>
<dbReference type="GO" id="GO:0046914">
    <property type="term" value="F:transition metal ion binding"/>
    <property type="evidence" value="ECO:0007669"/>
    <property type="project" value="InterPro"/>
</dbReference>
<dbReference type="PANTHER" id="PTHR33238:SF11">
    <property type="entry name" value="TRANSCRIPTIONAL REGULATOR MNTR"/>
    <property type="match status" value="1"/>
</dbReference>
<dbReference type="InterPro" id="IPR050536">
    <property type="entry name" value="DtxR_MntR_Metal-Reg"/>
</dbReference>
<dbReference type="SUPFAM" id="SSF47979">
    <property type="entry name" value="Iron-dependent repressor protein, dimerization domain"/>
    <property type="match status" value="1"/>
</dbReference>
<dbReference type="GO" id="GO:0043565">
    <property type="term" value="F:sequence-specific DNA binding"/>
    <property type="evidence" value="ECO:0007669"/>
    <property type="project" value="InterPro"/>
</dbReference>
<evidence type="ECO:0000256" key="2">
    <source>
        <dbReference type="ARBA" id="ARBA00007871"/>
    </source>
</evidence>
<sequence length="232" mass="25274">MSTDDTARDLSAVAEDYLKVIWTAQEWSPDKVSTKMLAERIGVSASTASESIRKLADQGLVDHEKYGAVTLTDAGRLAALAMVRRHRLMETFLVRELGYGWDEVHDEAEVLEHAVSDRMLDRIDAKLGFPTRDPHGDPIPARDGQVPAPDARQLSMCHDGDTATVARISDADPEMLRYFTDVGITLDSRLTVLARRDFAGMISVGVEQPGSPASATTTVDLGNPAAEAIWVV</sequence>
<keyword evidence="8" id="KW-0238">DNA-binding</keyword>
<keyword evidence="5" id="KW-0678">Repressor</keyword>
<keyword evidence="6" id="KW-0408">Iron</keyword>
<dbReference type="Gene3D" id="1.10.10.10">
    <property type="entry name" value="Winged helix-like DNA-binding domain superfamily/Winged helix DNA-binding domain"/>
    <property type="match status" value="1"/>
</dbReference>
<dbReference type="InterPro" id="IPR011991">
    <property type="entry name" value="ArsR-like_HTH"/>
</dbReference>
<dbReference type="RefSeq" id="WP_263998230.1">
    <property type="nucleotide sequence ID" value="NZ_JACKVK010000011.1"/>
</dbReference>
<reference evidence="14" key="1">
    <citation type="submission" date="2020-07" db="EMBL/GenBank/DDBJ databases">
        <authorList>
            <person name="Pettersson B.M.F."/>
            <person name="Behra P.R.K."/>
            <person name="Ramesh M."/>
            <person name="Das S."/>
            <person name="Dasgupta S."/>
            <person name="Kirsebom L.A."/>
        </authorList>
    </citation>
    <scope>NUCLEOTIDE SEQUENCE</scope>
    <source>
        <strain evidence="14">DSM 44838</strain>
    </source>
</reference>
<comment type="similarity">
    <text evidence="2">Belongs to the DtxR/MntR family.</text>
</comment>
<evidence type="ECO:0000256" key="7">
    <source>
        <dbReference type="ARBA" id="ARBA00023015"/>
    </source>
</evidence>
<evidence type="ECO:0000256" key="6">
    <source>
        <dbReference type="ARBA" id="ARBA00023004"/>
    </source>
</evidence>
<dbReference type="GO" id="GO:0045892">
    <property type="term" value="P:negative regulation of DNA-templated transcription"/>
    <property type="evidence" value="ECO:0007669"/>
    <property type="project" value="TreeGrafter"/>
</dbReference>
<keyword evidence="7" id="KW-0805">Transcription regulation</keyword>
<dbReference type="InterPro" id="IPR008988">
    <property type="entry name" value="Transcriptional_repressor_C"/>
</dbReference>
<dbReference type="SUPFAM" id="SSF46785">
    <property type="entry name" value="Winged helix' DNA-binding domain"/>
    <property type="match status" value="1"/>
</dbReference>
<name>A0A9X2Z6S4_9MYCO</name>
<dbReference type="InterPro" id="IPR036388">
    <property type="entry name" value="WH-like_DNA-bd_sf"/>
</dbReference>
<dbReference type="EMBL" id="JACKVK010000011">
    <property type="protein sequence ID" value="MCV7423346.1"/>
    <property type="molecule type" value="Genomic_DNA"/>
</dbReference>
<keyword evidence="4" id="KW-0963">Cytoplasm</keyword>
<dbReference type="Pfam" id="PF04023">
    <property type="entry name" value="FeoA"/>
    <property type="match status" value="1"/>
</dbReference>
<comment type="caution">
    <text evidence="14">The sequence shown here is derived from an EMBL/GenBank/DDBJ whole genome shotgun (WGS) entry which is preliminary data.</text>
</comment>
<dbReference type="SMART" id="SM00899">
    <property type="entry name" value="FeoA"/>
    <property type="match status" value="1"/>
</dbReference>
<dbReference type="InterPro" id="IPR036421">
    <property type="entry name" value="Fe_dep_repressor_sf"/>
</dbReference>
<keyword evidence="15" id="KW-1185">Reference proteome</keyword>
<feature type="domain" description="HTH dtxR-type" evidence="13">
    <location>
        <begin position="10"/>
        <end position="72"/>
    </location>
</feature>
<dbReference type="SUPFAM" id="SSF50037">
    <property type="entry name" value="C-terminal domain of transcriptional repressors"/>
    <property type="match status" value="1"/>
</dbReference>
<dbReference type="InterPro" id="IPR000485">
    <property type="entry name" value="AsnC-type_HTH_dom"/>
</dbReference>
<dbReference type="GO" id="GO:0005737">
    <property type="term" value="C:cytoplasm"/>
    <property type="evidence" value="ECO:0007669"/>
    <property type="project" value="UniProtKB-SubCell"/>
</dbReference>
<dbReference type="CDD" id="cd00090">
    <property type="entry name" value="HTH_ARSR"/>
    <property type="match status" value="1"/>
</dbReference>
<dbReference type="InterPro" id="IPR022687">
    <property type="entry name" value="HTH_DTXR"/>
</dbReference>
<dbReference type="GO" id="GO:0046983">
    <property type="term" value="F:protein dimerization activity"/>
    <property type="evidence" value="ECO:0007669"/>
    <property type="project" value="InterPro"/>
</dbReference>
<evidence type="ECO:0000259" key="13">
    <source>
        <dbReference type="PROSITE" id="PS50944"/>
    </source>
</evidence>
<dbReference type="Gene3D" id="1.10.60.10">
    <property type="entry name" value="Iron dependent repressor, metal binding and dimerisation domain"/>
    <property type="match status" value="1"/>
</dbReference>
<reference evidence="14" key="2">
    <citation type="journal article" date="2022" name="BMC Genomics">
        <title>Comparative genome analysis of mycobacteria focusing on tRNA and non-coding RNA.</title>
        <authorList>
            <person name="Behra P.R.K."/>
            <person name="Pettersson B.M.F."/>
            <person name="Ramesh M."/>
            <person name="Das S."/>
            <person name="Dasgupta S."/>
            <person name="Kirsebom L.A."/>
        </authorList>
    </citation>
    <scope>NUCLEOTIDE SEQUENCE</scope>
    <source>
        <strain evidence="14">DSM 44838</strain>
    </source>
</reference>
<accession>A0A9X2Z6S4</accession>
<dbReference type="PANTHER" id="PTHR33238">
    <property type="entry name" value="IRON (METAL) DEPENDENT REPRESSOR, DTXR FAMILY"/>
    <property type="match status" value="1"/>
</dbReference>
<evidence type="ECO:0000313" key="15">
    <source>
        <dbReference type="Proteomes" id="UP001141629"/>
    </source>
</evidence>
<dbReference type="Pfam" id="PF02742">
    <property type="entry name" value="Fe_dep_repr_C"/>
    <property type="match status" value="1"/>
</dbReference>
<evidence type="ECO:0000256" key="3">
    <source>
        <dbReference type="ARBA" id="ARBA00011738"/>
    </source>
</evidence>
<evidence type="ECO:0000256" key="12">
    <source>
        <dbReference type="ARBA" id="ARBA00032593"/>
    </source>
</evidence>
<protein>
    <recommendedName>
        <fullName evidence="12">Manganese transport regulator</fullName>
    </recommendedName>
</protein>
<evidence type="ECO:0000256" key="5">
    <source>
        <dbReference type="ARBA" id="ARBA00022491"/>
    </source>
</evidence>
<keyword evidence="10" id="KW-0804">Transcription</keyword>
<dbReference type="AlphaFoldDB" id="A0A9X2Z6S4"/>
<proteinExistence type="inferred from homology"/>
<gene>
    <name evidence="14" type="primary">mntR</name>
    <name evidence="14" type="ORF">H7K45_22595</name>
</gene>
<evidence type="ECO:0000256" key="11">
    <source>
        <dbReference type="ARBA" id="ARBA00023211"/>
    </source>
</evidence>
<comment type="subunit">
    <text evidence="3">Homodimer.</text>
</comment>
<evidence type="ECO:0000256" key="9">
    <source>
        <dbReference type="ARBA" id="ARBA00023159"/>
    </source>
</evidence>
<dbReference type="Proteomes" id="UP001141629">
    <property type="component" value="Unassembled WGS sequence"/>
</dbReference>
<dbReference type="InterPro" id="IPR036390">
    <property type="entry name" value="WH_DNA-bd_sf"/>
</dbReference>
<evidence type="ECO:0000256" key="1">
    <source>
        <dbReference type="ARBA" id="ARBA00004496"/>
    </source>
</evidence>
<dbReference type="InterPro" id="IPR038157">
    <property type="entry name" value="FeoA_core_dom"/>
</dbReference>
<keyword evidence="9" id="KW-0010">Activator</keyword>
<evidence type="ECO:0000256" key="4">
    <source>
        <dbReference type="ARBA" id="ARBA00022490"/>
    </source>
</evidence>
<dbReference type="Pfam" id="PF01325">
    <property type="entry name" value="Fe_dep_repress"/>
    <property type="match status" value="1"/>
</dbReference>
<dbReference type="InterPro" id="IPR007167">
    <property type="entry name" value="Fe-transptr_FeoA-like"/>
</dbReference>
<dbReference type="PRINTS" id="PR00033">
    <property type="entry name" value="HTHASNC"/>
</dbReference>
<dbReference type="FunFam" id="1.10.60.10:FF:000004">
    <property type="entry name" value="DtxR family transcriptional regulator"/>
    <property type="match status" value="1"/>
</dbReference>
<dbReference type="InterPro" id="IPR022689">
    <property type="entry name" value="Iron_dep_repressor"/>
</dbReference>
<keyword evidence="11" id="KW-0464">Manganese</keyword>
<evidence type="ECO:0000256" key="8">
    <source>
        <dbReference type="ARBA" id="ARBA00023125"/>
    </source>
</evidence>
<organism evidence="14 15">
    <name type="scientific">Mycobacterium yunnanensis</name>
    <dbReference type="NCBI Taxonomy" id="368477"/>
    <lineage>
        <taxon>Bacteria</taxon>
        <taxon>Bacillati</taxon>
        <taxon>Actinomycetota</taxon>
        <taxon>Actinomycetes</taxon>
        <taxon>Mycobacteriales</taxon>
        <taxon>Mycobacteriaceae</taxon>
        <taxon>Mycobacterium</taxon>
    </lineage>
</organism>
<dbReference type="GO" id="GO:0003700">
    <property type="term" value="F:DNA-binding transcription factor activity"/>
    <property type="evidence" value="ECO:0007669"/>
    <property type="project" value="InterPro"/>
</dbReference>
<comment type="subcellular location">
    <subcellularLocation>
        <location evidence="1">Cytoplasm</location>
    </subcellularLocation>
</comment>
<dbReference type="SMART" id="SM00529">
    <property type="entry name" value="HTH_DTXR"/>
    <property type="match status" value="1"/>
</dbReference>
<evidence type="ECO:0000256" key="10">
    <source>
        <dbReference type="ARBA" id="ARBA00023163"/>
    </source>
</evidence>
<dbReference type="InterPro" id="IPR001367">
    <property type="entry name" value="Fe_dep_repressor"/>
</dbReference>
<dbReference type="Gene3D" id="2.30.30.90">
    <property type="match status" value="1"/>
</dbReference>
<dbReference type="PROSITE" id="PS50944">
    <property type="entry name" value="HTH_DTXR"/>
    <property type="match status" value="1"/>
</dbReference>